<dbReference type="AlphaFoldDB" id="A0A6A6R872"/>
<name>A0A6A6R872_9PEZI</name>
<organism evidence="2 3">
    <name type="scientific">Lophium mytilinum</name>
    <dbReference type="NCBI Taxonomy" id="390894"/>
    <lineage>
        <taxon>Eukaryota</taxon>
        <taxon>Fungi</taxon>
        <taxon>Dikarya</taxon>
        <taxon>Ascomycota</taxon>
        <taxon>Pezizomycotina</taxon>
        <taxon>Dothideomycetes</taxon>
        <taxon>Pleosporomycetidae</taxon>
        <taxon>Mytilinidiales</taxon>
        <taxon>Mytilinidiaceae</taxon>
        <taxon>Lophium</taxon>
    </lineage>
</organism>
<dbReference type="Proteomes" id="UP000799750">
    <property type="component" value="Unassembled WGS sequence"/>
</dbReference>
<evidence type="ECO:0000313" key="2">
    <source>
        <dbReference type="EMBL" id="KAF2500582.1"/>
    </source>
</evidence>
<gene>
    <name evidence="2" type="ORF">BU16DRAFT_535153</name>
</gene>
<keyword evidence="3" id="KW-1185">Reference proteome</keyword>
<dbReference type="EMBL" id="MU004183">
    <property type="protein sequence ID" value="KAF2500582.1"/>
    <property type="molecule type" value="Genomic_DNA"/>
</dbReference>
<protein>
    <submittedName>
        <fullName evidence="2">Uncharacterized protein</fullName>
    </submittedName>
</protein>
<accession>A0A6A6R872</accession>
<evidence type="ECO:0000256" key="1">
    <source>
        <dbReference type="SAM" id="MobiDB-lite"/>
    </source>
</evidence>
<proteinExistence type="predicted"/>
<evidence type="ECO:0000313" key="3">
    <source>
        <dbReference type="Proteomes" id="UP000799750"/>
    </source>
</evidence>
<feature type="region of interest" description="Disordered" evidence="1">
    <location>
        <begin position="69"/>
        <end position="95"/>
    </location>
</feature>
<reference evidence="2" key="1">
    <citation type="journal article" date="2020" name="Stud. Mycol.">
        <title>101 Dothideomycetes genomes: a test case for predicting lifestyles and emergence of pathogens.</title>
        <authorList>
            <person name="Haridas S."/>
            <person name="Albert R."/>
            <person name="Binder M."/>
            <person name="Bloem J."/>
            <person name="Labutti K."/>
            <person name="Salamov A."/>
            <person name="Andreopoulos B."/>
            <person name="Baker S."/>
            <person name="Barry K."/>
            <person name="Bills G."/>
            <person name="Bluhm B."/>
            <person name="Cannon C."/>
            <person name="Castanera R."/>
            <person name="Culley D."/>
            <person name="Daum C."/>
            <person name="Ezra D."/>
            <person name="Gonzalez J."/>
            <person name="Henrissat B."/>
            <person name="Kuo A."/>
            <person name="Liang C."/>
            <person name="Lipzen A."/>
            <person name="Lutzoni F."/>
            <person name="Magnuson J."/>
            <person name="Mondo S."/>
            <person name="Nolan M."/>
            <person name="Ohm R."/>
            <person name="Pangilinan J."/>
            <person name="Park H.-J."/>
            <person name="Ramirez L."/>
            <person name="Alfaro M."/>
            <person name="Sun H."/>
            <person name="Tritt A."/>
            <person name="Yoshinaga Y."/>
            <person name="Zwiers L.-H."/>
            <person name="Turgeon B."/>
            <person name="Goodwin S."/>
            <person name="Spatafora J."/>
            <person name="Crous P."/>
            <person name="Grigoriev I."/>
        </authorList>
    </citation>
    <scope>NUCLEOTIDE SEQUENCE</scope>
    <source>
        <strain evidence="2">CBS 269.34</strain>
    </source>
</reference>
<sequence length="181" mass="20063">MSYAVSQDLGITSDNLKSRLAPNTQSLKSSNGRVVTRRKSSYHYRWPLLNTDSATLVHSIDLARHYHRAGVQQNSRSTGSHDREHHGPSSAVVLQHSRWQQRARRGGELARDQAFADLILSISADSKDVYCTSPVALPSKAAMVKPRILSWGCLDLGCITKKNKVRCDITSSCFAEVQIMA</sequence>